<proteinExistence type="predicted"/>
<dbReference type="Proteomes" id="UP000103309">
    <property type="component" value="Segment"/>
</dbReference>
<organismHost>
    <name type="scientific">Capra hircus</name>
    <name type="common">Goat</name>
    <dbReference type="NCBI Taxonomy" id="9925"/>
</organismHost>
<evidence type="ECO:0000313" key="1">
    <source>
        <dbReference type="EMBL" id="ADY76763.1"/>
    </source>
</evidence>
<dbReference type="EMBL" id="HM133903">
    <property type="protein sequence ID" value="ADY76763.1"/>
    <property type="molecule type" value="Genomic_DNA"/>
</dbReference>
<protein>
    <submittedName>
        <fullName evidence="1">PP92</fullName>
    </submittedName>
</protein>
<accession>F1AX28</accession>
<organismHost>
    <name type="scientific">Homo sapiens</name>
    <name type="common">Human</name>
    <dbReference type="NCBI Taxonomy" id="9606"/>
</organismHost>
<organismHost>
    <name type="scientific">Ovis aries</name>
    <name type="common">Sheep</name>
    <dbReference type="NCBI Taxonomy" id="9940"/>
</organismHost>
<reference evidence="1 2" key="1">
    <citation type="submission" date="2010-04" db="EMBL/GenBank/DDBJ databases">
        <title>Novel immune-modulators identified by a rapid, functional screen of the Parapox virus genome.</title>
        <authorList>
            <person name="McGuire M.J."/>
            <person name="Sykes K.F."/>
            <person name="Johnston S.A."/>
        </authorList>
    </citation>
    <scope>NUCLEOTIDE SEQUENCE [LARGE SCALE GENOMIC DNA]</scope>
    <source>
        <strain evidence="1">D1701</strain>
    </source>
</reference>
<name>F1AX28_ORFV</name>
<sequence>MRDPKPAAADARVAVVPDSLRSEHARYGLRYCELGEGRLQRGHARVVADAQRLQRVCGGEARHRVREVALGHDVHLRRAHRRRQVPRGQAH</sequence>
<organism evidence="1 2">
    <name type="scientific">Orf virus</name>
    <name type="common">ORFV</name>
    <dbReference type="NCBI Taxonomy" id="10258"/>
    <lineage>
        <taxon>Viruses</taxon>
        <taxon>Varidnaviria</taxon>
        <taxon>Bamfordvirae</taxon>
        <taxon>Nucleocytoviricota</taxon>
        <taxon>Pokkesviricetes</taxon>
        <taxon>Chitovirales</taxon>
        <taxon>Poxviridae</taxon>
        <taxon>Chordopoxvirinae</taxon>
        <taxon>Parapoxvirus</taxon>
        <taxon>Parapoxvirus orf</taxon>
    </lineage>
</organism>
<evidence type="ECO:0000313" key="2">
    <source>
        <dbReference type="Proteomes" id="UP000103309"/>
    </source>
</evidence>